<dbReference type="GO" id="GO:0005886">
    <property type="term" value="C:plasma membrane"/>
    <property type="evidence" value="ECO:0007669"/>
    <property type="project" value="UniProtKB-SubCell"/>
</dbReference>
<dbReference type="SUPFAM" id="SSF81321">
    <property type="entry name" value="Family A G protein-coupled receptor-like"/>
    <property type="match status" value="1"/>
</dbReference>
<name>A0A821KIU0_9BILA</name>
<feature type="domain" description="G-protein coupled receptors family 1 profile" evidence="12">
    <location>
        <begin position="23"/>
        <end position="125"/>
    </location>
</feature>
<dbReference type="GO" id="GO:0004930">
    <property type="term" value="F:G protein-coupled receptor activity"/>
    <property type="evidence" value="ECO:0007669"/>
    <property type="project" value="UniProtKB-KW"/>
</dbReference>
<dbReference type="Proteomes" id="UP000663848">
    <property type="component" value="Unassembled WGS sequence"/>
</dbReference>
<evidence type="ECO:0000256" key="8">
    <source>
        <dbReference type="ARBA" id="ARBA00023224"/>
    </source>
</evidence>
<keyword evidence="6 11" id="KW-0472">Membrane</keyword>
<evidence type="ECO:0000313" key="14">
    <source>
        <dbReference type="Proteomes" id="UP000663848"/>
    </source>
</evidence>
<evidence type="ECO:0000256" key="4">
    <source>
        <dbReference type="ARBA" id="ARBA00022989"/>
    </source>
</evidence>
<dbReference type="Gene3D" id="1.20.1070.10">
    <property type="entry name" value="Rhodopsin 7-helix transmembrane proteins"/>
    <property type="match status" value="2"/>
</dbReference>
<proteinExistence type="inferred from homology"/>
<keyword evidence="7 9" id="KW-0675">Receptor</keyword>
<dbReference type="InterPro" id="IPR017452">
    <property type="entry name" value="GPCR_Rhodpsn_7TM"/>
</dbReference>
<gene>
    <name evidence="13" type="ORF">QYT958_LOCUS20195</name>
</gene>
<feature type="transmembrane region" description="Helical" evidence="11">
    <location>
        <begin position="43"/>
        <end position="69"/>
    </location>
</feature>
<keyword evidence="8 9" id="KW-0807">Transducer</keyword>
<accession>A0A821KIU0</accession>
<dbReference type="PROSITE" id="PS50262">
    <property type="entry name" value="G_PROTEIN_RECEP_F1_2"/>
    <property type="match status" value="1"/>
</dbReference>
<keyword evidence="2" id="KW-1003">Cell membrane</keyword>
<evidence type="ECO:0000256" key="5">
    <source>
        <dbReference type="ARBA" id="ARBA00023040"/>
    </source>
</evidence>
<organism evidence="13 14">
    <name type="scientific">Rotaria socialis</name>
    <dbReference type="NCBI Taxonomy" id="392032"/>
    <lineage>
        <taxon>Eukaryota</taxon>
        <taxon>Metazoa</taxon>
        <taxon>Spiralia</taxon>
        <taxon>Gnathifera</taxon>
        <taxon>Rotifera</taxon>
        <taxon>Eurotatoria</taxon>
        <taxon>Bdelloidea</taxon>
        <taxon>Philodinida</taxon>
        <taxon>Philodinidae</taxon>
        <taxon>Rotaria</taxon>
    </lineage>
</organism>
<keyword evidence="3 9" id="KW-0812">Transmembrane</keyword>
<evidence type="ECO:0000256" key="1">
    <source>
        <dbReference type="ARBA" id="ARBA00004651"/>
    </source>
</evidence>
<protein>
    <recommendedName>
        <fullName evidence="12">G-protein coupled receptors family 1 profile domain-containing protein</fullName>
    </recommendedName>
</protein>
<feature type="transmembrane region" description="Helical" evidence="11">
    <location>
        <begin position="81"/>
        <end position="101"/>
    </location>
</feature>
<feature type="transmembrane region" description="Helical" evidence="11">
    <location>
        <begin position="570"/>
        <end position="596"/>
    </location>
</feature>
<comment type="caution">
    <text evidence="13">The sequence shown here is derived from an EMBL/GenBank/DDBJ whole genome shotgun (WGS) entry which is preliminary data.</text>
</comment>
<evidence type="ECO:0000256" key="11">
    <source>
        <dbReference type="SAM" id="Phobius"/>
    </source>
</evidence>
<evidence type="ECO:0000256" key="9">
    <source>
        <dbReference type="RuleBase" id="RU000688"/>
    </source>
</evidence>
<evidence type="ECO:0000313" key="13">
    <source>
        <dbReference type="EMBL" id="CAF4739367.1"/>
    </source>
</evidence>
<reference evidence="13" key="1">
    <citation type="submission" date="2021-02" db="EMBL/GenBank/DDBJ databases">
        <authorList>
            <person name="Nowell W R."/>
        </authorList>
    </citation>
    <scope>NUCLEOTIDE SEQUENCE</scope>
</reference>
<dbReference type="EMBL" id="CAJOBR010003472">
    <property type="protein sequence ID" value="CAF4739367.1"/>
    <property type="molecule type" value="Genomic_DNA"/>
</dbReference>
<evidence type="ECO:0000259" key="12">
    <source>
        <dbReference type="PROSITE" id="PS50262"/>
    </source>
</evidence>
<feature type="transmembrane region" description="Helical" evidence="11">
    <location>
        <begin position="238"/>
        <end position="259"/>
    </location>
</feature>
<evidence type="ECO:0000256" key="7">
    <source>
        <dbReference type="ARBA" id="ARBA00023170"/>
    </source>
</evidence>
<evidence type="ECO:0000256" key="2">
    <source>
        <dbReference type="ARBA" id="ARBA00022475"/>
    </source>
</evidence>
<sequence>MTTLINISLITYFTLVSVIGTLGNGVILLAYGNRWNSSKSTSVIFILILACVDLWTCLIVVPAIAIMEYRDFDVPTAICRFYSFSKNLIIISSFIMSFIALDRFLNIAVPHYRLLNPRRVKVILTLFISIGIGLGTLTALAFSTQPVKKNYYTNFNLILGNESNIALYNEEISLNPDQNLDLIADIINLVTEQLSIPDGANITNLTLEYRSMSKRCFADTSIISEILRDLLKHVSNKVFFTLIGIVTIFYTITFVLALHRQNPRIRALKKSLNVLIKFDSYPSAISNQRTTDSIVPVQPLLTSSVTTRITNLSPRIRTNVLNEFDHSDDNLLSQQTLINSSTKVEETKYEMSNFINRHDNEDPNHFSPILIRKPTKINRKTQEEHDTSTSDGISEELHPSPEKTIGSKQVSFQIENSPTTLNRELNQNLSTAPNYFDNELDVNTDMYYKLPCPCSTTRQLLIKFHFSRSSSQLRKWLCRCCCTKKQLSLTQHESIEIHGHDEIAKGSISTTPTNRTGLSHSDALRRQLHQHRIKQIRMASTFLIITVSFVLFYLPSILNAERIIKSPIMIYYLYLCTHALNPIIYCFMNPSLRAYVISMFNCRKRREKRNIEKKIKIQLSIITKTTQQKEKTIAQLMLFLALATRPRFLFCPNGILLASNGMLHNLYRAAKPIMCLQI</sequence>
<evidence type="ECO:0000256" key="3">
    <source>
        <dbReference type="ARBA" id="ARBA00022692"/>
    </source>
</evidence>
<evidence type="ECO:0000256" key="6">
    <source>
        <dbReference type="ARBA" id="ARBA00023136"/>
    </source>
</evidence>
<dbReference type="Pfam" id="PF00001">
    <property type="entry name" value="7tm_1"/>
    <property type="match status" value="1"/>
</dbReference>
<feature type="transmembrane region" description="Helical" evidence="11">
    <location>
        <begin position="122"/>
        <end position="142"/>
    </location>
</feature>
<dbReference type="AlphaFoldDB" id="A0A821KIU0"/>
<feature type="transmembrane region" description="Helical" evidence="11">
    <location>
        <begin position="536"/>
        <end position="558"/>
    </location>
</feature>
<comment type="similarity">
    <text evidence="9">Belongs to the G-protein coupled receptor 1 family.</text>
</comment>
<feature type="region of interest" description="Disordered" evidence="10">
    <location>
        <begin position="374"/>
        <end position="408"/>
    </location>
</feature>
<keyword evidence="5 9" id="KW-0297">G-protein coupled receptor</keyword>
<evidence type="ECO:0000256" key="10">
    <source>
        <dbReference type="SAM" id="MobiDB-lite"/>
    </source>
</evidence>
<keyword evidence="4 11" id="KW-1133">Transmembrane helix</keyword>
<dbReference type="PRINTS" id="PR00237">
    <property type="entry name" value="GPCRRHODOPSN"/>
</dbReference>
<dbReference type="PROSITE" id="PS00237">
    <property type="entry name" value="G_PROTEIN_RECEP_F1_1"/>
    <property type="match status" value="1"/>
</dbReference>
<dbReference type="InterPro" id="IPR000276">
    <property type="entry name" value="GPCR_Rhodpsn"/>
</dbReference>
<comment type="subcellular location">
    <subcellularLocation>
        <location evidence="1">Cell membrane</location>
        <topology evidence="1">Multi-pass membrane protein</topology>
    </subcellularLocation>
</comment>
<feature type="transmembrane region" description="Helical" evidence="11">
    <location>
        <begin position="12"/>
        <end position="31"/>
    </location>
</feature>
<dbReference type="CDD" id="cd00637">
    <property type="entry name" value="7tm_classA_rhodopsin-like"/>
    <property type="match status" value="2"/>
</dbReference>
<dbReference type="InterPro" id="IPR050569">
    <property type="entry name" value="TAAR"/>
</dbReference>
<dbReference type="PANTHER" id="PTHR24249">
    <property type="entry name" value="HISTAMINE RECEPTOR-RELATED G-PROTEIN COUPLED RECEPTOR"/>
    <property type="match status" value="1"/>
</dbReference>